<dbReference type="Proteomes" id="UP001634393">
    <property type="component" value="Unassembled WGS sequence"/>
</dbReference>
<dbReference type="PANTHER" id="PTHR16263:SF4">
    <property type="entry name" value="TETRATRICOPEPTIDE REPEAT PROTEIN 38"/>
    <property type="match status" value="1"/>
</dbReference>
<evidence type="ECO:0000256" key="5">
    <source>
        <dbReference type="SAM" id="Coils"/>
    </source>
</evidence>
<accession>A0ABD3TBM9</accession>
<dbReference type="InterPro" id="IPR033891">
    <property type="entry name" value="TTC38"/>
</dbReference>
<evidence type="ECO:0000256" key="1">
    <source>
        <dbReference type="ARBA" id="ARBA00005857"/>
    </source>
</evidence>
<comment type="caution">
    <text evidence="6">The sequence shown here is derived from an EMBL/GenBank/DDBJ whole genome shotgun (WGS) entry which is preliminary data.</text>
</comment>
<dbReference type="CDD" id="cd05804">
    <property type="entry name" value="StaR_like"/>
    <property type="match status" value="1"/>
</dbReference>
<evidence type="ECO:0000256" key="3">
    <source>
        <dbReference type="ARBA" id="ARBA00022737"/>
    </source>
</evidence>
<dbReference type="EMBL" id="JBJXBP010000004">
    <property type="protein sequence ID" value="KAL3834381.1"/>
    <property type="molecule type" value="Genomic_DNA"/>
</dbReference>
<organism evidence="6 7">
    <name type="scientific">Penstemon smallii</name>
    <dbReference type="NCBI Taxonomy" id="265156"/>
    <lineage>
        <taxon>Eukaryota</taxon>
        <taxon>Viridiplantae</taxon>
        <taxon>Streptophyta</taxon>
        <taxon>Embryophyta</taxon>
        <taxon>Tracheophyta</taxon>
        <taxon>Spermatophyta</taxon>
        <taxon>Magnoliopsida</taxon>
        <taxon>eudicotyledons</taxon>
        <taxon>Gunneridae</taxon>
        <taxon>Pentapetalae</taxon>
        <taxon>asterids</taxon>
        <taxon>lamiids</taxon>
        <taxon>Lamiales</taxon>
        <taxon>Plantaginaceae</taxon>
        <taxon>Cheloneae</taxon>
        <taxon>Penstemon</taxon>
    </lineage>
</organism>
<evidence type="ECO:0000313" key="7">
    <source>
        <dbReference type="Proteomes" id="UP001634393"/>
    </source>
</evidence>
<dbReference type="AlphaFoldDB" id="A0ABD3TBM9"/>
<evidence type="ECO:0000313" key="6">
    <source>
        <dbReference type="EMBL" id="KAL3834381.1"/>
    </source>
</evidence>
<reference evidence="6 7" key="1">
    <citation type="submission" date="2024-12" db="EMBL/GenBank/DDBJ databases">
        <title>The unique morphological basis and parallel evolutionary history of personate flowers in Penstemon.</title>
        <authorList>
            <person name="Depatie T.H."/>
            <person name="Wessinger C.A."/>
        </authorList>
    </citation>
    <scope>NUCLEOTIDE SEQUENCE [LARGE SCALE GENOMIC DNA]</scope>
    <source>
        <strain evidence="6">WTNN_2</strain>
        <tissue evidence="6">Leaf</tissue>
    </source>
</reference>
<keyword evidence="7" id="KW-1185">Reference proteome</keyword>
<keyword evidence="4" id="KW-0802">TPR repeat</keyword>
<evidence type="ECO:0000256" key="4">
    <source>
        <dbReference type="ARBA" id="ARBA00022803"/>
    </source>
</evidence>
<protein>
    <recommendedName>
        <fullName evidence="2">Tetratricopeptide repeat protein 38</fullName>
    </recommendedName>
</protein>
<dbReference type="InterPro" id="IPR011990">
    <property type="entry name" value="TPR-like_helical_dom_sf"/>
</dbReference>
<sequence>MEGENKKFDKWGYQVRTTSNSYISAINAYHEQVLSYGRKRSVILEAPKCDPNCVLGNILADQYLRLPGRSLKYMNAAEKYLEFACPYEKALFPIVKNYISEDREDNVAMRLHFELLKEFPKDLVSLKIAQLLCFYMGRPDLSLRLVEQVLPHVNEKEDYVYGMQAFPLLEVGRIEEAKKAGQKRFEINKNDPWSQHVLCHAYQYECRFKKAATFMEECSKSYSLSSFMYTHNWWHVALCYLEGRAPIEKVRDIYDDCIFKELEKCGAKPAEVYLNALGLLIRVYVQGKHDSLEDRLEILANKLEANEARDFWFREWHLDVLILWALSSMGKLSKAKELLDGLKMRISKVSKEKQHSIKQCVSEALYNFGKGDNKQALKLLGDEFDAVDYKIIGASVEQLDVFTEIHINLLLDILKSSWRKRGNLPYLWNLREQAHSMLAREYGQKARDLEAAQNWDENFNPCKKIQK</sequence>
<dbReference type="PANTHER" id="PTHR16263">
    <property type="entry name" value="TETRATRICOPEPTIDE REPEAT PROTEIN 38"/>
    <property type="match status" value="1"/>
</dbReference>
<evidence type="ECO:0000256" key="2">
    <source>
        <dbReference type="ARBA" id="ARBA00019992"/>
    </source>
</evidence>
<proteinExistence type="inferred from homology"/>
<comment type="similarity">
    <text evidence="1">Belongs to the TTC38 family.</text>
</comment>
<name>A0ABD3TBM9_9LAMI</name>
<dbReference type="SUPFAM" id="SSF48452">
    <property type="entry name" value="TPR-like"/>
    <property type="match status" value="1"/>
</dbReference>
<keyword evidence="3" id="KW-0677">Repeat</keyword>
<dbReference type="Gene3D" id="1.25.40.10">
    <property type="entry name" value="Tetratricopeptide repeat domain"/>
    <property type="match status" value="1"/>
</dbReference>
<keyword evidence="5" id="KW-0175">Coiled coil</keyword>
<gene>
    <name evidence="6" type="ORF">ACJIZ3_009117</name>
</gene>
<feature type="coiled-coil region" evidence="5">
    <location>
        <begin position="289"/>
        <end position="352"/>
    </location>
</feature>